<dbReference type="HOGENOM" id="CLU_054212_0_2_2"/>
<dbReference type="EMBL" id="CP010070">
    <property type="protein sequence ID" value="AIZ56126.1"/>
    <property type="molecule type" value="Genomic_DNA"/>
</dbReference>
<comment type="function">
    <text evidence="1 11">Converts cobyric acid to cobinamide by the addition of aminopropanol on the F carboxylic group.</text>
</comment>
<accession>A0A0A7LF64</accession>
<reference evidence="12 13" key="1">
    <citation type="journal article" date="2014" name="Appl. Environ. Microbiol.">
        <title>Comparative Genome Analysis of 'Candidatus Methanoplasma termitum' Indicates a New Mode of Energy Metabolism in the Seventh Order of Methanogens.</title>
        <authorList>
            <person name="Lang K."/>
            <person name="Schuldes J."/>
            <person name="Klingl A."/>
            <person name="Poehlein A."/>
            <person name="Daniel R."/>
            <person name="Brune A."/>
        </authorList>
    </citation>
    <scope>NUCLEOTIDE SEQUENCE [LARGE SCALE GENOMIC DNA]</scope>
    <source>
        <strain evidence="13">Mpt1</strain>
    </source>
</reference>
<evidence type="ECO:0000256" key="3">
    <source>
        <dbReference type="ARBA" id="ARBA00004953"/>
    </source>
</evidence>
<evidence type="ECO:0000256" key="6">
    <source>
        <dbReference type="ARBA" id="ARBA00022475"/>
    </source>
</evidence>
<dbReference type="Pfam" id="PF03186">
    <property type="entry name" value="CobD_Cbib"/>
    <property type="match status" value="1"/>
</dbReference>
<dbReference type="GO" id="GO:0015420">
    <property type="term" value="F:ABC-type vitamin B12 transporter activity"/>
    <property type="evidence" value="ECO:0007669"/>
    <property type="project" value="UniProtKB-UniRule"/>
</dbReference>
<feature type="transmembrane region" description="Helical" evidence="11">
    <location>
        <begin position="58"/>
        <end position="80"/>
    </location>
</feature>
<evidence type="ECO:0000256" key="10">
    <source>
        <dbReference type="ARBA" id="ARBA00023136"/>
    </source>
</evidence>
<evidence type="ECO:0000256" key="5">
    <source>
        <dbReference type="ARBA" id="ARBA00016185"/>
    </source>
</evidence>
<evidence type="ECO:0000256" key="1">
    <source>
        <dbReference type="ARBA" id="ARBA00003384"/>
    </source>
</evidence>
<feature type="transmembrane region" description="Helical" evidence="11">
    <location>
        <begin position="311"/>
        <end position="333"/>
    </location>
</feature>
<keyword evidence="13" id="KW-1185">Reference proteome</keyword>
<feature type="transmembrane region" description="Helical" evidence="11">
    <location>
        <begin position="6"/>
        <end position="22"/>
    </location>
</feature>
<evidence type="ECO:0000313" key="12">
    <source>
        <dbReference type="EMBL" id="AIZ56126.1"/>
    </source>
</evidence>
<organism evidence="12 13">
    <name type="scientific">Candidatus Methanoplasma termitum</name>
    <dbReference type="NCBI Taxonomy" id="1577791"/>
    <lineage>
        <taxon>Archaea</taxon>
        <taxon>Methanobacteriati</taxon>
        <taxon>Thermoplasmatota</taxon>
        <taxon>Thermoplasmata</taxon>
        <taxon>Methanomassiliicoccales</taxon>
        <taxon>Methanomassiliicoccaceae</taxon>
        <taxon>Candidatus Methanoplasma</taxon>
    </lineage>
</organism>
<comment type="pathway">
    <text evidence="3 11">Cofactor biosynthesis; adenosylcobalamin biosynthesis.</text>
</comment>
<dbReference type="Proteomes" id="UP000030787">
    <property type="component" value="Chromosome"/>
</dbReference>
<comment type="caution">
    <text evidence="11">Lacks conserved residue(s) required for the propagation of feature annotation.</text>
</comment>
<keyword evidence="10 11" id="KW-0472">Membrane</keyword>
<dbReference type="GO" id="GO:0048472">
    <property type="term" value="F:threonine-phosphate decarboxylase activity"/>
    <property type="evidence" value="ECO:0007669"/>
    <property type="project" value="InterPro"/>
</dbReference>
<dbReference type="STRING" id="1577791.Mpt1_c02260"/>
<dbReference type="UniPathway" id="UPA00148"/>
<sequence>MELWIDAILIVIVALLIDRFIGELPNKYHLLRWIGNIVGFLDKKIENRSSKKTKVLGFLSYMFVLLVFWFLMMLICSLIRNGLDGYHWDIAGMSVTLGEIIWIIVTAFMFKLTYAIFSFRHHCNPIQDDLRNGNVAEARKKVQMIVSRDTSSLDEEHITSACCETISENLVDSVVSPTFYFGWLGMTGAIMFRCANLMDAMWGYLNEKYGNLGFFVAKFDDVLGFVTSRISPVFVALTAWIFGYEHKGVIAAAKEEHRKTPSPNSGWPMTAVARAMRIRMEKIGVYVMGKGEMPSIDDVTRCYKLVERTSLIFVILITLPLFIFIGIHIQVFIEDRIFDLLGMIM</sequence>
<comment type="subcellular location">
    <subcellularLocation>
        <location evidence="2 11">Cell membrane</location>
        <topology evidence="2 11">Multi-pass membrane protein</topology>
    </subcellularLocation>
</comment>
<comment type="similarity">
    <text evidence="4 11">Belongs to the CobD/CbiB family.</text>
</comment>
<dbReference type="RefSeq" id="WP_048111483.1">
    <property type="nucleotide sequence ID" value="NZ_CP010070.1"/>
</dbReference>
<dbReference type="InterPro" id="IPR004485">
    <property type="entry name" value="Cobalamin_biosynth_CobD/CbiB"/>
</dbReference>
<dbReference type="KEGG" id="mear:Mpt1_c02260"/>
<keyword evidence="8 11" id="KW-0812">Transmembrane</keyword>
<evidence type="ECO:0000256" key="4">
    <source>
        <dbReference type="ARBA" id="ARBA00006263"/>
    </source>
</evidence>
<dbReference type="HAMAP" id="MF_00024">
    <property type="entry name" value="CobD_CbiB"/>
    <property type="match status" value="1"/>
</dbReference>
<evidence type="ECO:0000256" key="11">
    <source>
        <dbReference type="HAMAP-Rule" id="MF_00024"/>
    </source>
</evidence>
<evidence type="ECO:0000256" key="9">
    <source>
        <dbReference type="ARBA" id="ARBA00022989"/>
    </source>
</evidence>
<protein>
    <recommendedName>
        <fullName evidence="5 11">Probable cobalamin biosynthesis protein CobD</fullName>
    </recommendedName>
</protein>
<name>A0A0A7LF64_9ARCH</name>
<dbReference type="GO" id="GO:0005886">
    <property type="term" value="C:plasma membrane"/>
    <property type="evidence" value="ECO:0007669"/>
    <property type="project" value="UniProtKB-SubCell"/>
</dbReference>
<dbReference type="PANTHER" id="PTHR34308:SF1">
    <property type="entry name" value="COBALAMIN BIOSYNTHESIS PROTEIN CBIB"/>
    <property type="match status" value="1"/>
</dbReference>
<feature type="transmembrane region" description="Helical" evidence="11">
    <location>
        <begin position="100"/>
        <end position="117"/>
    </location>
</feature>
<keyword evidence="7 11" id="KW-0169">Cobalamin biosynthesis</keyword>
<evidence type="ECO:0000313" key="13">
    <source>
        <dbReference type="Proteomes" id="UP000030787"/>
    </source>
</evidence>
<dbReference type="PANTHER" id="PTHR34308">
    <property type="entry name" value="COBALAMIN BIOSYNTHESIS PROTEIN CBIB"/>
    <property type="match status" value="1"/>
</dbReference>
<gene>
    <name evidence="12" type="primary">cbiB</name>
    <name evidence="11" type="synonym">cobD</name>
    <name evidence="12" type="ORF">Mpt1_c02260</name>
</gene>
<dbReference type="NCBIfam" id="TIGR00380">
    <property type="entry name" value="cobal_cbiB"/>
    <property type="match status" value="1"/>
</dbReference>
<dbReference type="GeneID" id="24817899"/>
<keyword evidence="6 11" id="KW-1003">Cell membrane</keyword>
<dbReference type="AlphaFoldDB" id="A0A0A7LF64"/>
<evidence type="ECO:0000256" key="7">
    <source>
        <dbReference type="ARBA" id="ARBA00022573"/>
    </source>
</evidence>
<evidence type="ECO:0000256" key="2">
    <source>
        <dbReference type="ARBA" id="ARBA00004651"/>
    </source>
</evidence>
<keyword evidence="9 11" id="KW-1133">Transmembrane helix</keyword>
<proteinExistence type="inferred from homology"/>
<dbReference type="OrthoDB" id="46105at2157"/>
<evidence type="ECO:0000256" key="8">
    <source>
        <dbReference type="ARBA" id="ARBA00022692"/>
    </source>
</evidence>
<dbReference type="GO" id="GO:0009236">
    <property type="term" value="P:cobalamin biosynthetic process"/>
    <property type="evidence" value="ECO:0007669"/>
    <property type="project" value="UniProtKB-UniRule"/>
</dbReference>